<feature type="region of interest" description="Disordered" evidence="1">
    <location>
        <begin position="328"/>
        <end position="388"/>
    </location>
</feature>
<feature type="compositionally biased region" description="Basic residues" evidence="1">
    <location>
        <begin position="1"/>
        <end position="13"/>
    </location>
</feature>
<organism evidence="3 4">
    <name type="scientific">Paramuricea clavata</name>
    <name type="common">Red gorgonian</name>
    <name type="synonym">Violescent sea-whip</name>
    <dbReference type="NCBI Taxonomy" id="317549"/>
    <lineage>
        <taxon>Eukaryota</taxon>
        <taxon>Metazoa</taxon>
        <taxon>Cnidaria</taxon>
        <taxon>Anthozoa</taxon>
        <taxon>Octocorallia</taxon>
        <taxon>Malacalcyonacea</taxon>
        <taxon>Plexauridae</taxon>
        <taxon>Paramuricea</taxon>
    </lineage>
</organism>
<dbReference type="InterPro" id="IPR026704">
    <property type="entry name" value="KATNIP"/>
</dbReference>
<evidence type="ECO:0000313" key="3">
    <source>
        <dbReference type="EMBL" id="CAB4005620.1"/>
    </source>
</evidence>
<name>A0A6S7HQU8_PARCT</name>
<dbReference type="Proteomes" id="UP001152795">
    <property type="component" value="Unassembled WGS sequence"/>
</dbReference>
<feature type="region of interest" description="Disordered" evidence="1">
    <location>
        <begin position="220"/>
        <end position="256"/>
    </location>
</feature>
<feature type="compositionally biased region" description="Basic and acidic residues" evidence="1">
    <location>
        <begin position="230"/>
        <end position="255"/>
    </location>
</feature>
<evidence type="ECO:0000259" key="2">
    <source>
        <dbReference type="Pfam" id="PF14652"/>
    </source>
</evidence>
<feature type="compositionally biased region" description="Polar residues" evidence="1">
    <location>
        <begin position="352"/>
        <end position="364"/>
    </location>
</feature>
<feature type="domain" description="KATNIP" evidence="2">
    <location>
        <begin position="1192"/>
        <end position="1507"/>
    </location>
</feature>
<feature type="domain" description="KATNIP" evidence="2">
    <location>
        <begin position="520"/>
        <end position="681"/>
    </location>
</feature>
<dbReference type="InterPro" id="IPR027859">
    <property type="entry name" value="KATNIP_dom"/>
</dbReference>
<evidence type="ECO:0000256" key="1">
    <source>
        <dbReference type="SAM" id="MobiDB-lite"/>
    </source>
</evidence>
<feature type="compositionally biased region" description="Basic and acidic residues" evidence="1">
    <location>
        <begin position="739"/>
        <end position="767"/>
    </location>
</feature>
<feature type="region of interest" description="Disordered" evidence="1">
    <location>
        <begin position="158"/>
        <end position="190"/>
    </location>
</feature>
<evidence type="ECO:0000313" key="4">
    <source>
        <dbReference type="Proteomes" id="UP001152795"/>
    </source>
</evidence>
<feature type="compositionally biased region" description="Polar residues" evidence="1">
    <location>
        <begin position="680"/>
        <end position="691"/>
    </location>
</feature>
<proteinExistence type="predicted"/>
<feature type="compositionally biased region" description="Acidic residues" evidence="1">
    <location>
        <begin position="173"/>
        <end position="183"/>
    </location>
</feature>
<protein>
    <recommendedName>
        <fullName evidence="2">KATNIP domain-containing protein</fullName>
    </recommendedName>
</protein>
<feature type="compositionally biased region" description="Basic and acidic residues" evidence="1">
    <location>
        <begin position="334"/>
        <end position="350"/>
    </location>
</feature>
<feature type="region of interest" description="Disordered" evidence="1">
    <location>
        <begin position="1"/>
        <end position="30"/>
    </location>
</feature>
<comment type="caution">
    <text evidence="3">The sequence shown here is derived from an EMBL/GenBank/DDBJ whole genome shotgun (WGS) entry which is preliminary data.</text>
</comment>
<feature type="domain" description="KATNIP" evidence="2">
    <location>
        <begin position="951"/>
        <end position="1110"/>
    </location>
</feature>
<feature type="region of interest" description="Disordered" evidence="1">
    <location>
        <begin position="671"/>
        <end position="722"/>
    </location>
</feature>
<feature type="region of interest" description="Disordered" evidence="1">
    <location>
        <begin position="409"/>
        <end position="431"/>
    </location>
</feature>
<dbReference type="Pfam" id="PF14652">
    <property type="entry name" value="DUF4457"/>
    <property type="match status" value="3"/>
</dbReference>
<feature type="compositionally biased region" description="Polar residues" evidence="1">
    <location>
        <begin position="769"/>
        <end position="779"/>
    </location>
</feature>
<gene>
    <name evidence="3" type="ORF">PACLA_8A060981</name>
</gene>
<dbReference type="PANTHER" id="PTHR21534:SF0">
    <property type="entry name" value="KATANIN-INTERACTING PROTEIN"/>
    <property type="match status" value="1"/>
</dbReference>
<dbReference type="EMBL" id="CACRXK020005252">
    <property type="protein sequence ID" value="CAB4005620.1"/>
    <property type="molecule type" value="Genomic_DNA"/>
</dbReference>
<feature type="region of interest" description="Disordered" evidence="1">
    <location>
        <begin position="739"/>
        <end position="779"/>
    </location>
</feature>
<dbReference type="PANTHER" id="PTHR21534">
    <property type="entry name" value="KATANIN-INTERACTING PROTEIN"/>
    <property type="match status" value="1"/>
</dbReference>
<dbReference type="OrthoDB" id="304622at2759"/>
<reference evidence="3" key="1">
    <citation type="submission" date="2020-04" db="EMBL/GenBank/DDBJ databases">
        <authorList>
            <person name="Alioto T."/>
            <person name="Alioto T."/>
            <person name="Gomez Garrido J."/>
        </authorList>
    </citation>
    <scope>NUCLEOTIDE SEQUENCE</scope>
    <source>
        <strain evidence="3">A484AB</strain>
    </source>
</reference>
<feature type="compositionally biased region" description="Basic and acidic residues" evidence="1">
    <location>
        <begin position="409"/>
        <end position="418"/>
    </location>
</feature>
<feature type="region of interest" description="Disordered" evidence="1">
    <location>
        <begin position="795"/>
        <end position="850"/>
    </location>
</feature>
<accession>A0A6S7HQU8</accession>
<keyword evidence="4" id="KW-1185">Reference proteome</keyword>
<sequence length="1592" mass="180331">MEKSHRQISKAKQQRPNAPKLSDQPSGGKDVASVAYDEYLWLLQKRNRLLKRLKTKGEEQVELEKREQGFSVYINGANREFTGLPTSRRTKTADEHSSSRKLLTSEFQLNEDTKETSRAKTAPTKLTRKEWKPVGFRIKTEQGEKLNVNVPGKVTGIYSEDFDEIEDRSSESEASDISDEESDGDHVEELSLSFNDVHKLRRSLERDSRILESIQTVIECDSSSDEDKTDADRPHDHLDIKDIEDSEDNNEHDSAEEIEEDIETANTSLDLRDSNVVESIPQLRGSYVIYEDTANEALRSARPVIHTNKTEEDTVVLSFSKGKPAKRLLSATRKSTDVIEDREESKDRKPYHQQTTKNRVTSLQTKDDDRGPHALSTTSRKKQESSFVLNSSQDVLDAVTLENDQVEIVKESSQKQSDKISPLKNESDSTSPITNETVAMVTKKVRNMNASQQKQLLHLLAKLDPTVAQSVFLPTKVQPSIAFGSPESSPTESLSPRDDVLETEIKPTADKSNSLEVKFEIKSNWSHPSEIGLTEIQFFDCDGLLINVPKHQISLSTETKGQSPLSNLINGKTKTSNERYMWKCPYSSGEVITLSFQIPCQWTTGEHNVAKIKVWNYNKKMKDLSVGVKEVKIFTNGSLVWDGIIDKGCGNQIYDYAEVVYLKSKEKSDEITGGAEKQDFNQVVQSESPTPHYSEDEPRSPDIVVESSDTTSSKNRGPKPIFQKDEIFKSLVENGNEISGEKDFSKTENVKLPRKPPWLDDMKEKRSTSSHGQSTSLQTSVNWLDHADCDKKKDSELSLVDDPGLLDQPKTRSRPSSGRRSSRNQTPDSSRRTTPRPESGRRSVEQPHETLELHEQLTRLCVGEVSPEENPGEQERWLEESLNSLSQFKRCHQGRITPSNKIEMDRQGDALDALLRPDRQRNSEEETDIDNPSFIDDFIIPELPNGQRLVINILTTWGDQYYVGLNGIEVFNSAGKPVQISKITADPSDINILPEYNKDPRVVSNLIDGVYFTRDDMHLWLAPFTEGKNHFIYIEFKEVSTLAMIRIWNYNKSRIHSFRGAKDIEVFLDDNLIFRGEMARASGELGSSETFGDTILFTMNEEILEAMAANDQTYEPDVDEDEDFLQTSNNFRRPVTADTGVETETLERPYTCPKERRKPTVESTYPNKIIEEDIIDGEDDCAKNFFGQVLELNLVETWGDMYYLGLTGLQILGTQGEVIDLTFDMLQACPKDLNELPEYDDDDRTLDKVIDDVNITTSDEHMWLIPFTLGENHLLTITLKQPMEITGLRVWNYNKSPESTYRGVKRIVVKLDERIIGSKEGILIRKGTGHCHFDFGQEISFLNPPRKPEAKQLNAVTNDKATGDCELTVKPCGFVFQFQLFGSWGDPYYLGLNGLQFFDEQGTLIELSQKNVTAYPESVNILEGVKDDVRTPAKLIDGVNDTDDGRHMWLVPVFPGLTNLLYVIFDEPTTISMIKLWNYRKTPIRGVRQFSILVDDLLVFNGILPQVPTVARGILPNMNMSVPYAAILFTDDETIGRKEKSYAINGGGFFESQEVCLMNDKTDFQQEKTTGKDADQALRPKTSVTHFARTRR</sequence>
<feature type="compositionally biased region" description="Basic and acidic residues" evidence="1">
    <location>
        <begin position="838"/>
        <end position="850"/>
    </location>
</feature>